<reference evidence="2 3" key="1">
    <citation type="submission" date="2024-07" db="EMBL/GenBank/DDBJ databases">
        <authorList>
            <person name="Lee S."/>
            <person name="Kang M."/>
        </authorList>
    </citation>
    <scope>NUCLEOTIDE SEQUENCE [LARGE SCALE GENOMIC DNA]</scope>
    <source>
        <strain evidence="2 3">DS6</strain>
    </source>
</reference>
<dbReference type="EMBL" id="JBFPJR010000032">
    <property type="protein sequence ID" value="MEX0429091.1"/>
    <property type="molecule type" value="Genomic_DNA"/>
</dbReference>
<comment type="caution">
    <text evidence="2">The sequence shown here is derived from an EMBL/GenBank/DDBJ whole genome shotgun (WGS) entry which is preliminary data.</text>
</comment>
<evidence type="ECO:0000259" key="1">
    <source>
        <dbReference type="SMART" id="SM00347"/>
    </source>
</evidence>
<sequence>MAAQEDVTQQILHELTLYGRRVRAVVERAHPDLSFVAYSMLSHVYDEDGCRAVDLARVYGLDKSTVSRQIGALVRRGLVQRDDGGVQALHVTPAGARLLEGARDQQRAMLARRLERWTDAERRTFAELLRRYNVGE</sequence>
<dbReference type="Proteomes" id="UP001556631">
    <property type="component" value="Unassembled WGS sequence"/>
</dbReference>
<dbReference type="SUPFAM" id="SSF46785">
    <property type="entry name" value="Winged helix' DNA-binding domain"/>
    <property type="match status" value="1"/>
</dbReference>
<dbReference type="RefSeq" id="WP_367995056.1">
    <property type="nucleotide sequence ID" value="NZ_JBFPJR010000032.1"/>
</dbReference>
<dbReference type="Gene3D" id="1.10.10.10">
    <property type="entry name" value="Winged helix-like DNA-binding domain superfamily/Winged helix DNA-binding domain"/>
    <property type="match status" value="1"/>
</dbReference>
<dbReference type="Pfam" id="PF12802">
    <property type="entry name" value="MarR_2"/>
    <property type="match status" value="1"/>
</dbReference>
<name>A0ABV3T1L6_9ACTN</name>
<proteinExistence type="predicted"/>
<dbReference type="InterPro" id="IPR000835">
    <property type="entry name" value="HTH_MarR-typ"/>
</dbReference>
<evidence type="ECO:0000313" key="2">
    <source>
        <dbReference type="EMBL" id="MEX0429091.1"/>
    </source>
</evidence>
<accession>A0ABV3T1L6</accession>
<dbReference type="InterPro" id="IPR036388">
    <property type="entry name" value="WH-like_DNA-bd_sf"/>
</dbReference>
<dbReference type="PANTHER" id="PTHR33164:SF57">
    <property type="entry name" value="MARR-FAMILY TRANSCRIPTIONAL REGULATOR"/>
    <property type="match status" value="1"/>
</dbReference>
<keyword evidence="3" id="KW-1185">Reference proteome</keyword>
<dbReference type="SMART" id="SM00347">
    <property type="entry name" value="HTH_MARR"/>
    <property type="match status" value="1"/>
</dbReference>
<gene>
    <name evidence="2" type="ORF">AB3X52_15805</name>
</gene>
<dbReference type="InterPro" id="IPR036390">
    <property type="entry name" value="WH_DNA-bd_sf"/>
</dbReference>
<dbReference type="PANTHER" id="PTHR33164">
    <property type="entry name" value="TRANSCRIPTIONAL REGULATOR, MARR FAMILY"/>
    <property type="match status" value="1"/>
</dbReference>
<organism evidence="2 3">
    <name type="scientific">Nocardioides eburneus</name>
    <dbReference type="NCBI Taxonomy" id="3231482"/>
    <lineage>
        <taxon>Bacteria</taxon>
        <taxon>Bacillati</taxon>
        <taxon>Actinomycetota</taxon>
        <taxon>Actinomycetes</taxon>
        <taxon>Propionibacteriales</taxon>
        <taxon>Nocardioidaceae</taxon>
        <taxon>Nocardioides</taxon>
    </lineage>
</organism>
<dbReference type="InterPro" id="IPR039422">
    <property type="entry name" value="MarR/SlyA-like"/>
</dbReference>
<feature type="domain" description="HTH marR-type" evidence="1">
    <location>
        <begin position="26"/>
        <end position="122"/>
    </location>
</feature>
<evidence type="ECO:0000313" key="3">
    <source>
        <dbReference type="Proteomes" id="UP001556631"/>
    </source>
</evidence>
<protein>
    <submittedName>
        <fullName evidence="2">MarR family winged helix-turn-helix transcriptional regulator</fullName>
    </submittedName>
</protein>